<evidence type="ECO:0000259" key="3">
    <source>
        <dbReference type="Pfam" id="PF07364"/>
    </source>
</evidence>
<keyword evidence="1" id="KW-0378">Hydrolase</keyword>
<keyword evidence="5" id="KW-1185">Reference proteome</keyword>
<feature type="domain" description="Microcystin LR degradation protein MlrC C-terminal" evidence="2">
    <location>
        <begin position="299"/>
        <end position="471"/>
    </location>
</feature>
<accession>A0ABU0JLN4</accession>
<keyword evidence="1" id="KW-0482">Metalloprotease</keyword>
<comment type="caution">
    <text evidence="4">The sequence shown here is derived from an EMBL/GenBank/DDBJ whole genome shotgun (WGS) entry which is preliminary data.</text>
</comment>
<evidence type="ECO:0000259" key="2">
    <source>
        <dbReference type="Pfam" id="PF07171"/>
    </source>
</evidence>
<comment type="function">
    <text evidence="1">Involved in peptidolytic degradation of cyclic heptapeptide hepatotoxin microcystin (MC).</text>
</comment>
<dbReference type="InterPro" id="IPR015995">
    <property type="entry name" value="MlrC_N"/>
</dbReference>
<sequence>MVKVLLLECMQEISSFNPVPSDYDKFRVEPGDAMLGQRGLNTAVGGALGVLEAEADVTVVPGYGARSDSAGPLSASGWRRLSSELLAAVDDSAGGIDAAFVSLHGAMAADGELDPEGHLLGEIRRRLGPDKPIVVSLDLHGILTARMIRAVDGLAIYYTYPHRDFADTGARAARVLLRLLRERPRTHIVRVPIPALVRGNELITDTGVYGTFLAACRDLEGSGAAMAAGVMIGNPFTDVPELGSQVVVMTERDPAEAAVAAEMIAASFWSERKRMQARLTPLAEAIAIATATPGTVVFSDAADAPSSGASGDSNLLIRGLRDAGYGRRVLAQIVDAPAAAAAHRAGVGATIAVTLGGSLDRRRFPPMAVSARVQLLSDGRSRLETMGIPLDAGPTAVLTFDNFTVVVLTRSVSLFDRAMYYSNGIDPVDHDLVVVKSPHAEHHMYDAWAARNLVVDVAGSTSANLPTLGHRVCRRPMFPLDADVPFTPRAEIYAAESA</sequence>
<dbReference type="InterPro" id="IPR009197">
    <property type="entry name" value="MlrC"/>
</dbReference>
<dbReference type="RefSeq" id="WP_307283939.1">
    <property type="nucleotide sequence ID" value="NZ_JAUSVX010000022.1"/>
</dbReference>
<comment type="cofactor">
    <cofactor evidence="1">
        <name>Zn(2+)</name>
        <dbReference type="ChEBI" id="CHEBI:29105"/>
    </cofactor>
    <text evidence="1">Binds 1 zinc ion per subunit.</text>
</comment>
<name>A0ABU0JLN4_9HYPH</name>
<keyword evidence="1" id="KW-0479">Metal-binding</keyword>
<dbReference type="Pfam" id="PF07171">
    <property type="entry name" value="MlrC_C"/>
    <property type="match status" value="1"/>
</dbReference>
<feature type="domain" description="Microcystin LR degradation protein MlrC N-terminal" evidence="3">
    <location>
        <begin position="3"/>
        <end position="289"/>
    </location>
</feature>
<organism evidence="4 5">
    <name type="scientific">Labrys wisconsinensis</name>
    <dbReference type="NCBI Taxonomy" id="425677"/>
    <lineage>
        <taxon>Bacteria</taxon>
        <taxon>Pseudomonadati</taxon>
        <taxon>Pseudomonadota</taxon>
        <taxon>Alphaproteobacteria</taxon>
        <taxon>Hyphomicrobiales</taxon>
        <taxon>Xanthobacteraceae</taxon>
        <taxon>Labrys</taxon>
    </lineage>
</organism>
<dbReference type="PIRSF" id="PIRSF012702">
    <property type="entry name" value="UCP012702"/>
    <property type="match status" value="1"/>
</dbReference>
<gene>
    <name evidence="4" type="ORF">QO011_007431</name>
</gene>
<dbReference type="InterPro" id="IPR010799">
    <property type="entry name" value="MlrC_C"/>
</dbReference>
<proteinExistence type="inferred from homology"/>
<evidence type="ECO:0000313" key="5">
    <source>
        <dbReference type="Proteomes" id="UP001242480"/>
    </source>
</evidence>
<evidence type="ECO:0000256" key="1">
    <source>
        <dbReference type="PIRNR" id="PIRNR012702"/>
    </source>
</evidence>
<keyword evidence="1" id="KW-0645">Protease</keyword>
<reference evidence="4 5" key="1">
    <citation type="submission" date="2023-07" db="EMBL/GenBank/DDBJ databases">
        <title>Genomic Encyclopedia of Type Strains, Phase IV (KMG-IV): sequencing the most valuable type-strain genomes for metagenomic binning, comparative biology and taxonomic classification.</title>
        <authorList>
            <person name="Goeker M."/>
        </authorList>
    </citation>
    <scope>NUCLEOTIDE SEQUENCE [LARGE SCALE GENOMIC DNA]</scope>
    <source>
        <strain evidence="4 5">DSM 19619</strain>
    </source>
</reference>
<dbReference type="EMBL" id="JAUSVX010000022">
    <property type="protein sequence ID" value="MDQ0474391.1"/>
    <property type="molecule type" value="Genomic_DNA"/>
</dbReference>
<evidence type="ECO:0000313" key="4">
    <source>
        <dbReference type="EMBL" id="MDQ0474391.1"/>
    </source>
</evidence>
<dbReference type="Proteomes" id="UP001242480">
    <property type="component" value="Unassembled WGS sequence"/>
</dbReference>
<protein>
    <recommendedName>
        <fullName evidence="1">Microcystinase C</fullName>
        <shortName evidence="1">MlrC</shortName>
    </recommendedName>
</protein>
<dbReference type="Pfam" id="PF07364">
    <property type="entry name" value="DUF1485"/>
    <property type="match status" value="1"/>
</dbReference>
<comment type="similarity">
    <text evidence="1">Belongs to the peptidase M81 family.</text>
</comment>